<dbReference type="InterPro" id="IPR050425">
    <property type="entry name" value="NAD(P)_dehydrat-like"/>
</dbReference>
<gene>
    <name evidence="4" type="ORF">SVIM_LOCUS448546</name>
</gene>
<dbReference type="EMBL" id="CAADRP010002063">
    <property type="protein sequence ID" value="VFU60456.1"/>
    <property type="molecule type" value="Genomic_DNA"/>
</dbReference>
<dbReference type="AlphaFoldDB" id="A0A6N2N393"/>
<protein>
    <recommendedName>
        <fullName evidence="3">NAD-dependent epimerase/dehydratase domain-containing protein</fullName>
    </recommendedName>
</protein>
<sequence>MYHLTNTCTLSSARWRNLTILLVLQLWYAYAKTVAEKEAWRISKENGIDLVSFIPSFVVGPLLAPEPSSTLLLIQSIVKGSRGEYPNTAVGFTHVDDVVAGNILAMENSKATGRLVCSGPVAHWSQIIKMLRAKYPSYPYENKCSSQEGDSIPHSMDTTKIARLGLPPFKTLEQMFDDCIRSLQEKGFL</sequence>
<dbReference type="SUPFAM" id="SSF51735">
    <property type="entry name" value="NAD(P)-binding Rossmann-fold domains"/>
    <property type="match status" value="1"/>
</dbReference>
<name>A0A6N2N393_SALVM</name>
<reference evidence="4" key="1">
    <citation type="submission" date="2019-03" db="EMBL/GenBank/DDBJ databases">
        <authorList>
            <person name="Mank J."/>
            <person name="Almeida P."/>
        </authorList>
    </citation>
    <scope>NUCLEOTIDE SEQUENCE</scope>
    <source>
        <strain evidence="4">78183</strain>
    </source>
</reference>
<accession>A0A6N2N393</accession>
<keyword evidence="2" id="KW-0560">Oxidoreductase</keyword>
<feature type="domain" description="NAD-dependent epimerase/dehydratase" evidence="3">
    <location>
        <begin position="28"/>
        <end position="111"/>
    </location>
</feature>
<evidence type="ECO:0000259" key="3">
    <source>
        <dbReference type="Pfam" id="PF01370"/>
    </source>
</evidence>
<dbReference type="InterPro" id="IPR036291">
    <property type="entry name" value="NAD(P)-bd_dom_sf"/>
</dbReference>
<organism evidence="4">
    <name type="scientific">Salix viminalis</name>
    <name type="common">Common osier</name>
    <name type="synonym">Basket willow</name>
    <dbReference type="NCBI Taxonomy" id="40686"/>
    <lineage>
        <taxon>Eukaryota</taxon>
        <taxon>Viridiplantae</taxon>
        <taxon>Streptophyta</taxon>
        <taxon>Embryophyta</taxon>
        <taxon>Tracheophyta</taxon>
        <taxon>Spermatophyta</taxon>
        <taxon>Magnoliopsida</taxon>
        <taxon>eudicotyledons</taxon>
        <taxon>Gunneridae</taxon>
        <taxon>Pentapetalae</taxon>
        <taxon>rosids</taxon>
        <taxon>fabids</taxon>
        <taxon>Malpighiales</taxon>
        <taxon>Salicaceae</taxon>
        <taxon>Saliceae</taxon>
        <taxon>Salix</taxon>
    </lineage>
</organism>
<dbReference type="Pfam" id="PF01370">
    <property type="entry name" value="Epimerase"/>
    <property type="match status" value="1"/>
</dbReference>
<dbReference type="PANTHER" id="PTHR10366">
    <property type="entry name" value="NAD DEPENDENT EPIMERASE/DEHYDRATASE"/>
    <property type="match status" value="1"/>
</dbReference>
<evidence type="ECO:0000313" key="4">
    <source>
        <dbReference type="EMBL" id="VFU60456.1"/>
    </source>
</evidence>
<evidence type="ECO:0000256" key="2">
    <source>
        <dbReference type="ARBA" id="ARBA00023002"/>
    </source>
</evidence>
<evidence type="ECO:0000256" key="1">
    <source>
        <dbReference type="ARBA" id="ARBA00022857"/>
    </source>
</evidence>
<keyword evidence="1" id="KW-0521">NADP</keyword>
<dbReference type="GO" id="GO:0016616">
    <property type="term" value="F:oxidoreductase activity, acting on the CH-OH group of donors, NAD or NADP as acceptor"/>
    <property type="evidence" value="ECO:0007669"/>
    <property type="project" value="TreeGrafter"/>
</dbReference>
<dbReference type="PANTHER" id="PTHR10366:SF503">
    <property type="entry name" value="TETRAKETIDE ALPHA-PYRONE REDUCTASE 2"/>
    <property type="match status" value="1"/>
</dbReference>
<proteinExistence type="predicted"/>
<dbReference type="Gene3D" id="3.40.50.720">
    <property type="entry name" value="NAD(P)-binding Rossmann-like Domain"/>
    <property type="match status" value="1"/>
</dbReference>
<dbReference type="InterPro" id="IPR001509">
    <property type="entry name" value="Epimerase_deHydtase"/>
</dbReference>